<evidence type="ECO:0000256" key="1">
    <source>
        <dbReference type="SAM" id="Coils"/>
    </source>
</evidence>
<accession>A0A7J6MBD6</accession>
<dbReference type="OrthoDB" id="10300823at2759"/>
<protein>
    <submittedName>
        <fullName evidence="4">Uncharacterized protein</fullName>
    </submittedName>
</protein>
<feature type="region of interest" description="Disordered" evidence="2">
    <location>
        <begin position="717"/>
        <end position="740"/>
    </location>
</feature>
<organism evidence="4 6">
    <name type="scientific">Perkinsus olseni</name>
    <name type="common">Perkinsus atlanticus</name>
    <dbReference type="NCBI Taxonomy" id="32597"/>
    <lineage>
        <taxon>Eukaryota</taxon>
        <taxon>Sar</taxon>
        <taxon>Alveolata</taxon>
        <taxon>Perkinsozoa</taxon>
        <taxon>Perkinsea</taxon>
        <taxon>Perkinsida</taxon>
        <taxon>Perkinsidae</taxon>
        <taxon>Perkinsus</taxon>
    </lineage>
</organism>
<dbReference type="EMBL" id="JABANN010000163">
    <property type="protein sequence ID" value="KAF4668321.1"/>
    <property type="molecule type" value="Genomic_DNA"/>
</dbReference>
<gene>
    <name evidence="4" type="ORF">FOL46_002051</name>
    <name evidence="3" type="ORF">FOZ61_002283</name>
</gene>
<reference evidence="5 6" key="1">
    <citation type="submission" date="2020-04" db="EMBL/GenBank/DDBJ databases">
        <title>Perkinsus olseni comparative genomics.</title>
        <authorList>
            <person name="Bogema D.R."/>
        </authorList>
    </citation>
    <scope>NUCLEOTIDE SEQUENCE [LARGE SCALE GENOMIC DNA]</scope>
    <source>
        <strain evidence="3">ATCC PRA-179</strain>
        <strain evidence="4">ATCC PRA-31</strain>
    </source>
</reference>
<feature type="region of interest" description="Disordered" evidence="2">
    <location>
        <begin position="537"/>
        <end position="559"/>
    </location>
</feature>
<feature type="region of interest" description="Disordered" evidence="2">
    <location>
        <begin position="472"/>
        <end position="496"/>
    </location>
</feature>
<evidence type="ECO:0000313" key="4">
    <source>
        <dbReference type="EMBL" id="KAF4668321.1"/>
    </source>
</evidence>
<evidence type="ECO:0000256" key="2">
    <source>
        <dbReference type="SAM" id="MobiDB-lite"/>
    </source>
</evidence>
<name>A0A7J6MBD6_PEROL</name>
<feature type="coiled-coil region" evidence="1">
    <location>
        <begin position="308"/>
        <end position="335"/>
    </location>
</feature>
<evidence type="ECO:0000313" key="6">
    <source>
        <dbReference type="Proteomes" id="UP000572268"/>
    </source>
</evidence>
<dbReference type="Proteomes" id="UP000572268">
    <property type="component" value="Unassembled WGS sequence"/>
</dbReference>
<dbReference type="AlphaFoldDB" id="A0A7J6MBD6"/>
<evidence type="ECO:0000313" key="3">
    <source>
        <dbReference type="EMBL" id="KAF4662672.1"/>
    </source>
</evidence>
<keyword evidence="1" id="KW-0175">Coiled coil</keyword>
<dbReference type="EMBL" id="JABAHT010000162">
    <property type="protein sequence ID" value="KAF4662672.1"/>
    <property type="molecule type" value="Genomic_DNA"/>
</dbReference>
<proteinExistence type="predicted"/>
<dbReference type="Proteomes" id="UP000570595">
    <property type="component" value="Unassembled WGS sequence"/>
</dbReference>
<sequence length="872" mass="98782">MSTLRKTFHDPLLSVDELMDDPVRQPPRIVLTVVRLQAVARWRHYLKTKDSLRWSEEVCPPLPEIAVGLYLCRRLRNPHWVDLSFEALQVASIVCAKDRDLDVTLVESLQRTCTRSLGGDHPAVVMLSEKLHRMLVDLQEGLQAEIDQLGVAKTAQSQKAATPYRIHKLIERYRKSLPRSMLGILNFAEEELKCRYEDAETRILEKLRRARSLNDIKNVEEYAYLQLGTMSSRVWPAIAKRKRQRQQFLEYELEIRWEWPLSGSLIVLDSAARQYVSELGNEHPMLNEFLADRLRLEMRYTDEMMIEMMVLGEQANALRQQIEEARVKHLRIEYERQLASTRKLVRDRLESHWSGVVGKVNGKMLEFAKATLGDEEYPSFISALLDRDIENLDRFEKAQNASLDVEPVELVPEVEENIDVAHRVWTLVGELGKDHPKAIETVERFGQRHLEKASKNFVRATEALRDRSLLYGAEAESAEEPRQKQPTAGVGHSEEARDDMAEFEAVINKMMLASKLPTDDDAVANSNMMATFKSHADQLGQSPKTGAEETQDEQESSAHVDETALLDGLSPVLQSVSTVAPPLSAKLKMDSPLSTTEAEVAVAKLQRSLQSSLKVSKAQVGVLGVTQNRLEIYFDLFDGQPAAGKTKESKSSMPSADELYVEIDLQLQDIQSYLRSRSEFAEYLKDHVALQRLMADERWAAECMRENRKLGRSVVLDGTARKPRKNGYEPPPFDPTLPGTLLTEDQGVSTLDPRIREVAPPARLTDEKLAQTLRPSAGAHKGESAWFIPAGPHRTTSLLKDEDLANHRMYTFYDVKACDLDLQEKFNPHAKFFLTRHPLSNISAKDKLILDKVTALEATEIHNSDDTSDAPT</sequence>
<evidence type="ECO:0000313" key="5">
    <source>
        <dbReference type="Proteomes" id="UP000570595"/>
    </source>
</evidence>
<comment type="caution">
    <text evidence="4">The sequence shown here is derived from an EMBL/GenBank/DDBJ whole genome shotgun (WGS) entry which is preliminary data.</text>
</comment>